<protein>
    <submittedName>
        <fullName evidence="1">Glycosyltransferase</fullName>
        <ecNumber evidence="1">2.4.-.-</ecNumber>
    </submittedName>
</protein>
<organism evidence="1 2">
    <name type="scientific">Croceitalea vernalis</name>
    <dbReference type="NCBI Taxonomy" id="3075599"/>
    <lineage>
        <taxon>Bacteria</taxon>
        <taxon>Pseudomonadati</taxon>
        <taxon>Bacteroidota</taxon>
        <taxon>Flavobacteriia</taxon>
        <taxon>Flavobacteriales</taxon>
        <taxon>Flavobacteriaceae</taxon>
        <taxon>Croceitalea</taxon>
    </lineage>
</organism>
<dbReference type="EC" id="2.4.-.-" evidence="1"/>
<proteinExistence type="predicted"/>
<evidence type="ECO:0000313" key="2">
    <source>
        <dbReference type="Proteomes" id="UP001250662"/>
    </source>
</evidence>
<gene>
    <name evidence="1" type="ORF">RM520_07645</name>
</gene>
<evidence type="ECO:0000313" key="1">
    <source>
        <dbReference type="EMBL" id="MDT0621493.1"/>
    </source>
</evidence>
<dbReference type="Proteomes" id="UP001250662">
    <property type="component" value="Unassembled WGS sequence"/>
</dbReference>
<keyword evidence="1" id="KW-0328">Glycosyltransferase</keyword>
<dbReference type="Gene3D" id="3.40.50.2000">
    <property type="entry name" value="Glycogen Phosphorylase B"/>
    <property type="match status" value="1"/>
</dbReference>
<dbReference type="SUPFAM" id="SSF53756">
    <property type="entry name" value="UDP-Glycosyltransferase/glycogen phosphorylase"/>
    <property type="match status" value="1"/>
</dbReference>
<keyword evidence="1" id="KW-0808">Transferase</keyword>
<dbReference type="GO" id="GO:0016757">
    <property type="term" value="F:glycosyltransferase activity"/>
    <property type="evidence" value="ECO:0007669"/>
    <property type="project" value="UniProtKB-KW"/>
</dbReference>
<comment type="caution">
    <text evidence="1">The sequence shown here is derived from an EMBL/GenBank/DDBJ whole genome shotgun (WGS) entry which is preliminary data.</text>
</comment>
<reference evidence="1 2" key="1">
    <citation type="submission" date="2023-09" db="EMBL/GenBank/DDBJ databases">
        <authorList>
            <person name="Rey-Velasco X."/>
        </authorList>
    </citation>
    <scope>NUCLEOTIDE SEQUENCE [LARGE SCALE GENOMIC DNA]</scope>
    <source>
        <strain evidence="1 2">P007</strain>
    </source>
</reference>
<accession>A0ABU3BH50</accession>
<keyword evidence="2" id="KW-1185">Reference proteome</keyword>
<dbReference type="RefSeq" id="WP_311387563.1">
    <property type="nucleotide sequence ID" value="NZ_JAVRHU010000002.1"/>
</dbReference>
<sequence length="411" mass="46596">MKKVLFIGYLWPEPKTTAAGHRMVQLLGAFQVQNFEIVFATTASKTKYSENLTALGIQTEAIVLNDESFDVFVNKIAPDMVIFDRFMVEEQFGWRVAEAAPNALRILNTEDLHSLRNSRQLALKKGEEFTTTHWLENDLTKREVASIYRSDLTLLVSHFEKQLLKEAIDIPEQLLYHLPFLLEEISTGSQEVFPAFEDRRDFICFGNGKHEPNVDAIRYLKQDIWPLIKKDLPEAQVDIYGAYLPQQVQELHQPKDGFRIKGWIADLDTALEQTRINLAPLRFGAGIKGKLSQAMQNGTPTVTTSIGAEGMFAGLPIPVEIADTPEAFAQKAIALYTNKIDWTGKQEEGIETINQGYSKQQLIPAFFESLNSLYKGLAMHRKQNFIGALLQHQTMASTKYMSKWIEAKNKP</sequence>
<name>A0ABU3BH50_9FLAO</name>
<dbReference type="EMBL" id="JAVRHU010000002">
    <property type="protein sequence ID" value="MDT0621493.1"/>
    <property type="molecule type" value="Genomic_DNA"/>
</dbReference>
<dbReference type="Pfam" id="PF13692">
    <property type="entry name" value="Glyco_trans_1_4"/>
    <property type="match status" value="1"/>
</dbReference>
<dbReference type="CDD" id="cd03801">
    <property type="entry name" value="GT4_PimA-like"/>
    <property type="match status" value="1"/>
</dbReference>